<dbReference type="PANTHER" id="PTHR37813">
    <property type="entry name" value="FELS-2 PROPHAGE PROTEIN"/>
    <property type="match status" value="1"/>
</dbReference>
<organism evidence="4 5">
    <name type="scientific">Campylobacter concisus</name>
    <dbReference type="NCBI Taxonomy" id="199"/>
    <lineage>
        <taxon>Bacteria</taxon>
        <taxon>Pseudomonadati</taxon>
        <taxon>Campylobacterota</taxon>
        <taxon>Epsilonproteobacteria</taxon>
        <taxon>Campylobacterales</taxon>
        <taxon>Campylobacteraceae</taxon>
        <taxon>Campylobacter</taxon>
    </lineage>
</organism>
<reference evidence="4 5" key="1">
    <citation type="submission" date="2017-04" db="EMBL/GenBank/DDBJ databases">
        <title>Complete genome of Campylobacter concisus ATCC 33237T and draft genomes for an additional eight well characterized C. concisus strains.</title>
        <authorList>
            <person name="Cornelius A.J."/>
            <person name="Miller W.G."/>
            <person name="Lastovica A.J."/>
            <person name="On S.L."/>
            <person name="French N.P."/>
            <person name="Vandenberg O."/>
            <person name="Biggs P.J."/>
        </authorList>
    </citation>
    <scope>NUCLEOTIDE SEQUENCE [LARGE SCALE GENOMIC DNA]</scope>
    <source>
        <strain evidence="4 5">Lasto205.94</strain>
    </source>
</reference>
<evidence type="ECO:0000256" key="1">
    <source>
        <dbReference type="ARBA" id="ARBA00022612"/>
    </source>
</evidence>
<dbReference type="RefSeq" id="WP_087586291.1">
    <property type="nucleotide sequence ID" value="NZ_CABMKP010000008.1"/>
</dbReference>
<dbReference type="EMBL" id="NDYR01000008">
    <property type="protein sequence ID" value="OUT18434.1"/>
    <property type="molecule type" value="Genomic_DNA"/>
</dbReference>
<name>A0A1Y5NG39_9BACT</name>
<comment type="caution">
    <text evidence="4">The sequence shown here is derived from an EMBL/GenBank/DDBJ whole genome shotgun (WGS) entry which is preliminary data.</text>
</comment>
<sequence length="744" mass="78863">MQNETAVGISIGLAVKGLSQISELKKGFDGLKSKISQAKNAVTSLDSAKLSNLSAQIKSARKELFSELTSNLGAIANSAAIGLPIKLAIDDEAAFANVKKYVDDTDENLTTLKNSMRGLSTSLGKSFGDIAQIAVGGGKINLKGDELVAYTKMLATGSVAFEMSVDALSRAANNMKVGFKMDNLDRLNDFFDRVNLLDNKVTNANADEIFEATSLTAANASLIGLSATDAAAISSTMLSTGKATSVVGTSLNALYSTLSMADKKGKAFQEALASIGMDAGYLKAALAKDAAGAITTFLEAISKADKDKQAGLLYDLVGGNFNDEIAGLVTNIDALKENMRLARSNEAIGSMQKELQTKLDTTKSGIERLTQAWRNLGSNLGETFLPLTNAVASVLGGIAGALSELNSKFPTLSAVIVSAVAGFMMFKPLLLIGKIALLSVADGFLGVVKILKFLNPLNLVAAARWSAHAFSLAGATLAAKAHAFSIWLVGARLRATLAITTAYSAASKAFGVACGVMRSGLMAVTLATKAMKFALISTGIGAIVVALGMAAAYLIENWDEVKAFFLEIWESVKPYWQSTTKFFSDLWQGVSDFLSAIFEPVIKIWDELFGGFFDWIAEKFGWINDMVGEAIKGLSSAWSKTKEFFGFGDDEQASSELKPKDDSGGFFNSIFGSDNDTNAEAPALVAASTGGGTINISFNGDFLLNSNNGKFDLESFKAQITRSVKEALKRDEFNSANTEIREQR</sequence>
<dbReference type="Proteomes" id="UP000196534">
    <property type="component" value="Unassembled WGS sequence"/>
</dbReference>
<dbReference type="AlphaFoldDB" id="A0A1Y5NG39"/>
<feature type="domain" description="Phage tail tape measure protein" evidence="3">
    <location>
        <begin position="115"/>
        <end position="318"/>
    </location>
</feature>
<gene>
    <name evidence="4" type="ORF">B9N61_05720</name>
</gene>
<keyword evidence="2" id="KW-0472">Membrane</keyword>
<dbReference type="InterPro" id="IPR010090">
    <property type="entry name" value="Phage_tape_meas"/>
</dbReference>
<evidence type="ECO:0000259" key="3">
    <source>
        <dbReference type="Pfam" id="PF10145"/>
    </source>
</evidence>
<keyword evidence="2" id="KW-1133">Transmembrane helix</keyword>
<feature type="transmembrane region" description="Helical" evidence="2">
    <location>
        <begin position="533"/>
        <end position="555"/>
    </location>
</feature>
<dbReference type="NCBIfam" id="TIGR01760">
    <property type="entry name" value="tape_meas_TP901"/>
    <property type="match status" value="1"/>
</dbReference>
<keyword evidence="1" id="KW-1188">Viral release from host cell</keyword>
<evidence type="ECO:0000313" key="5">
    <source>
        <dbReference type="Proteomes" id="UP000196534"/>
    </source>
</evidence>
<evidence type="ECO:0000256" key="2">
    <source>
        <dbReference type="SAM" id="Phobius"/>
    </source>
</evidence>
<feature type="transmembrane region" description="Helical" evidence="2">
    <location>
        <begin position="466"/>
        <end position="489"/>
    </location>
</feature>
<evidence type="ECO:0000313" key="4">
    <source>
        <dbReference type="EMBL" id="OUT18434.1"/>
    </source>
</evidence>
<protein>
    <submittedName>
        <fullName evidence="4">Phage tail tape measure protein</fullName>
    </submittedName>
</protein>
<dbReference type="Pfam" id="PF10145">
    <property type="entry name" value="PhageMin_Tail"/>
    <property type="match status" value="1"/>
</dbReference>
<accession>A0A1Y5NG39</accession>
<feature type="transmembrane region" description="Helical" evidence="2">
    <location>
        <begin position="509"/>
        <end position="527"/>
    </location>
</feature>
<dbReference type="PANTHER" id="PTHR37813:SF1">
    <property type="entry name" value="FELS-2 PROPHAGE PROTEIN"/>
    <property type="match status" value="1"/>
</dbReference>
<keyword evidence="2" id="KW-0812">Transmembrane</keyword>
<proteinExistence type="predicted"/>
<feature type="transmembrane region" description="Helical" evidence="2">
    <location>
        <begin position="435"/>
        <end position="454"/>
    </location>
</feature>